<dbReference type="EMBL" id="CADCUD010000013">
    <property type="protein sequence ID" value="CAA9311495.1"/>
    <property type="molecule type" value="Genomic_DNA"/>
</dbReference>
<dbReference type="InterPro" id="IPR010093">
    <property type="entry name" value="SinI_DNA-bd"/>
</dbReference>
<gene>
    <name evidence="2" type="ORF">AVDCRST_MAG46-178</name>
</gene>
<proteinExistence type="predicted"/>
<evidence type="ECO:0000259" key="1">
    <source>
        <dbReference type="Pfam" id="PF12728"/>
    </source>
</evidence>
<accession>A0A6J4KPP9</accession>
<dbReference type="AlphaFoldDB" id="A0A6J4KPP9"/>
<protein>
    <recommendedName>
        <fullName evidence="1">Helix-turn-helix domain-containing protein</fullName>
    </recommendedName>
</protein>
<feature type="domain" description="Helix-turn-helix" evidence="1">
    <location>
        <begin position="79"/>
        <end position="124"/>
    </location>
</feature>
<name>A0A6J4KPP9_9ACTN</name>
<evidence type="ECO:0000313" key="2">
    <source>
        <dbReference type="EMBL" id="CAA9311495.1"/>
    </source>
</evidence>
<dbReference type="GO" id="GO:0003677">
    <property type="term" value="F:DNA binding"/>
    <property type="evidence" value="ECO:0007669"/>
    <property type="project" value="InterPro"/>
</dbReference>
<organism evidence="2">
    <name type="scientific">uncultured Nocardioidaceae bacterium</name>
    <dbReference type="NCBI Taxonomy" id="253824"/>
    <lineage>
        <taxon>Bacteria</taxon>
        <taxon>Bacillati</taxon>
        <taxon>Actinomycetota</taxon>
        <taxon>Actinomycetes</taxon>
        <taxon>Propionibacteriales</taxon>
        <taxon>Nocardioidaceae</taxon>
        <taxon>environmental samples</taxon>
    </lineage>
</organism>
<sequence>MTAPRLLVLDGWLARHVAAALRAHCRSLTTNGVRVPRALVELASACASEVSEGQRGSRLDPENAVLDGGLMYPRAVDYAEAGRLLGVSLSSVKRLVRDGALPVVHIGGRVPRVRVADLDAYLANLTGDPQPQEIQS</sequence>
<dbReference type="Pfam" id="PF12728">
    <property type="entry name" value="HTH_17"/>
    <property type="match status" value="1"/>
</dbReference>
<reference evidence="2" key="1">
    <citation type="submission" date="2020-02" db="EMBL/GenBank/DDBJ databases">
        <authorList>
            <person name="Meier V. D."/>
        </authorList>
    </citation>
    <scope>NUCLEOTIDE SEQUENCE</scope>
    <source>
        <strain evidence="2">AVDCRST_MAG46</strain>
    </source>
</reference>
<dbReference type="InterPro" id="IPR041657">
    <property type="entry name" value="HTH_17"/>
</dbReference>
<dbReference type="NCBIfam" id="TIGR01764">
    <property type="entry name" value="excise"/>
    <property type="match status" value="1"/>
</dbReference>